<dbReference type="AlphaFoldDB" id="A0AA87Z014"/>
<comment type="caution">
    <text evidence="1">The sequence shown here is derived from an EMBL/GenBank/DDBJ whole genome shotgun (WGS) entry which is preliminary data.</text>
</comment>
<evidence type="ECO:0000313" key="1">
    <source>
        <dbReference type="EMBL" id="GMN27329.1"/>
    </source>
</evidence>
<sequence length="171" mass="19239">MAALESRVDSYGTLVNAACWLLRLPRDRPGLEDDLTLMVSYLPAIPDTRLWKDGAADCFSMYGNELPRVVLIRISFAAGATVLIEKGSEASLAFQGIEEELRLRTLDRTQEVVSHNGDSSPVMCCKDIFLGYVTLPANDKTRRLEYGALAWRLKRRLLNVIFITLRTAYVR</sequence>
<proteinExistence type="predicted"/>
<dbReference type="EMBL" id="BTGU01007055">
    <property type="protein sequence ID" value="GMN27329.1"/>
    <property type="molecule type" value="Genomic_DNA"/>
</dbReference>
<reference evidence="1" key="1">
    <citation type="submission" date="2023-07" db="EMBL/GenBank/DDBJ databases">
        <title>draft genome sequence of fig (Ficus carica).</title>
        <authorList>
            <person name="Takahashi T."/>
            <person name="Nishimura K."/>
        </authorList>
    </citation>
    <scope>NUCLEOTIDE SEQUENCE</scope>
</reference>
<gene>
    <name evidence="1" type="ORF">TIFTF001_049364</name>
</gene>
<name>A0AA87Z014_FICCA</name>
<protein>
    <submittedName>
        <fullName evidence="1">Uncharacterized protein</fullName>
    </submittedName>
</protein>
<keyword evidence="2" id="KW-1185">Reference proteome</keyword>
<dbReference type="Proteomes" id="UP001187192">
    <property type="component" value="Unassembled WGS sequence"/>
</dbReference>
<accession>A0AA87Z014</accession>
<evidence type="ECO:0000313" key="2">
    <source>
        <dbReference type="Proteomes" id="UP001187192"/>
    </source>
</evidence>
<organism evidence="1 2">
    <name type="scientific">Ficus carica</name>
    <name type="common">Common fig</name>
    <dbReference type="NCBI Taxonomy" id="3494"/>
    <lineage>
        <taxon>Eukaryota</taxon>
        <taxon>Viridiplantae</taxon>
        <taxon>Streptophyta</taxon>
        <taxon>Embryophyta</taxon>
        <taxon>Tracheophyta</taxon>
        <taxon>Spermatophyta</taxon>
        <taxon>Magnoliopsida</taxon>
        <taxon>eudicotyledons</taxon>
        <taxon>Gunneridae</taxon>
        <taxon>Pentapetalae</taxon>
        <taxon>rosids</taxon>
        <taxon>fabids</taxon>
        <taxon>Rosales</taxon>
        <taxon>Moraceae</taxon>
        <taxon>Ficeae</taxon>
        <taxon>Ficus</taxon>
    </lineage>
</organism>